<dbReference type="Pfam" id="PF12146">
    <property type="entry name" value="Hydrolase_4"/>
    <property type="match status" value="1"/>
</dbReference>
<name>A0A2Z4JF94_9ACTN</name>
<protein>
    <submittedName>
        <fullName evidence="4">Acetylxylan esterase</fullName>
    </submittedName>
</protein>
<dbReference type="Gene3D" id="1.10.10.800">
    <property type="match status" value="1"/>
</dbReference>
<evidence type="ECO:0000256" key="1">
    <source>
        <dbReference type="ARBA" id="ARBA00008645"/>
    </source>
</evidence>
<evidence type="ECO:0000256" key="2">
    <source>
        <dbReference type="ARBA" id="ARBA00022801"/>
    </source>
</evidence>
<gene>
    <name evidence="4" type="ORF">DN051_42955</name>
</gene>
<dbReference type="GO" id="GO:0052689">
    <property type="term" value="F:carboxylic ester hydrolase activity"/>
    <property type="evidence" value="ECO:0007669"/>
    <property type="project" value="UniProtKB-ARBA"/>
</dbReference>
<evidence type="ECO:0000259" key="3">
    <source>
        <dbReference type="Pfam" id="PF12146"/>
    </source>
</evidence>
<reference evidence="5" key="1">
    <citation type="submission" date="2018-06" db="EMBL/GenBank/DDBJ databases">
        <authorList>
            <person name="Li K."/>
        </authorList>
    </citation>
    <scope>NUCLEOTIDE SEQUENCE [LARGE SCALE GENOMIC DNA]</scope>
    <source>
        <strain evidence="5">ZFG47</strain>
        <plasmid evidence="5">unnamed1</plasmid>
    </source>
</reference>
<dbReference type="AlphaFoldDB" id="A0A2Z4JF94"/>
<accession>A0A2Z4JF94</accession>
<keyword evidence="5" id="KW-1185">Reference proteome</keyword>
<dbReference type="SUPFAM" id="SSF53474">
    <property type="entry name" value="alpha/beta-Hydrolases"/>
    <property type="match status" value="1"/>
</dbReference>
<sequence>MREDVEFGAQGATLRGWFYPAAGSEDRKAPCVVLQHGFSAVKEMGLDRYAETFQAAGLSALAYDHPGLGASESLPGSPRQEIDPWQQIRCIQHAITYAQSRDDVDPDRIGVWGSSLGGGNAFVAAAIDRRVRAVVGQVPMISGSATAGTEGQDAFFAAERLARAAGAAPTVIPVVAEDPSVPSALPTPDAWAWFTQNGKDEASTWRNEVTVTSAEFIRGFEPGRYLPLIAPTPLLMIVAPHDRTTPGAGATTAYETAAHPKKLELIPGGHFDAYDGEEFRLASRAARDWFTEHLHART</sequence>
<keyword evidence="4" id="KW-0614">Plasmid</keyword>
<dbReference type="InterPro" id="IPR050261">
    <property type="entry name" value="FrsA_esterase"/>
</dbReference>
<evidence type="ECO:0000313" key="4">
    <source>
        <dbReference type="EMBL" id="AWW43648.1"/>
    </source>
</evidence>
<evidence type="ECO:0000313" key="5">
    <source>
        <dbReference type="Proteomes" id="UP000249616"/>
    </source>
</evidence>
<dbReference type="Proteomes" id="UP000249616">
    <property type="component" value="Plasmid unnamed1"/>
</dbReference>
<keyword evidence="2" id="KW-0378">Hydrolase</keyword>
<dbReference type="Gene3D" id="3.40.50.1820">
    <property type="entry name" value="alpha/beta hydrolase"/>
    <property type="match status" value="1"/>
</dbReference>
<dbReference type="PANTHER" id="PTHR22946:SF9">
    <property type="entry name" value="POLYKETIDE TRANSFERASE AF380"/>
    <property type="match status" value="1"/>
</dbReference>
<dbReference type="EMBL" id="CP030074">
    <property type="protein sequence ID" value="AWW43648.1"/>
    <property type="molecule type" value="Genomic_DNA"/>
</dbReference>
<dbReference type="KEGG" id="scad:DN051_42955"/>
<proteinExistence type="inferred from homology"/>
<comment type="similarity">
    <text evidence="1">Belongs to the AB hydrolase superfamily.</text>
</comment>
<dbReference type="PANTHER" id="PTHR22946">
    <property type="entry name" value="DIENELACTONE HYDROLASE DOMAIN-CONTAINING PROTEIN-RELATED"/>
    <property type="match status" value="1"/>
</dbReference>
<dbReference type="InterPro" id="IPR029058">
    <property type="entry name" value="AB_hydrolase_fold"/>
</dbReference>
<dbReference type="InterPro" id="IPR022742">
    <property type="entry name" value="Hydrolase_4"/>
</dbReference>
<feature type="domain" description="Serine aminopeptidase S33" evidence="3">
    <location>
        <begin position="31"/>
        <end position="269"/>
    </location>
</feature>
<organism evidence="4 5">
    <name type="scientific">Streptomyces cadmiisoli</name>
    <dbReference type="NCBI Taxonomy" id="2184053"/>
    <lineage>
        <taxon>Bacteria</taxon>
        <taxon>Bacillati</taxon>
        <taxon>Actinomycetota</taxon>
        <taxon>Actinomycetes</taxon>
        <taxon>Kitasatosporales</taxon>
        <taxon>Streptomycetaceae</taxon>
        <taxon>Streptomyces</taxon>
        <taxon>Streptomyces aurantiacus group</taxon>
    </lineage>
</organism>
<geneLocation type="plasmid" evidence="4 5">
    <name>unnamed1</name>
</geneLocation>